<reference evidence="2 3" key="1">
    <citation type="journal article" date="2016" name="Sci. Rep.">
        <title>The Dendrobium catenatum Lindl. genome sequence provides insights into polysaccharide synthase, floral development and adaptive evolution.</title>
        <authorList>
            <person name="Zhang G.Q."/>
            <person name="Xu Q."/>
            <person name="Bian C."/>
            <person name="Tsai W.C."/>
            <person name="Yeh C.M."/>
            <person name="Liu K.W."/>
            <person name="Yoshida K."/>
            <person name="Zhang L.S."/>
            <person name="Chang S.B."/>
            <person name="Chen F."/>
            <person name="Shi Y."/>
            <person name="Su Y.Y."/>
            <person name="Zhang Y.Q."/>
            <person name="Chen L.J."/>
            <person name="Yin Y."/>
            <person name="Lin M."/>
            <person name="Huang H."/>
            <person name="Deng H."/>
            <person name="Wang Z.W."/>
            <person name="Zhu S.L."/>
            <person name="Zhao X."/>
            <person name="Deng C."/>
            <person name="Niu S.C."/>
            <person name="Huang J."/>
            <person name="Wang M."/>
            <person name="Liu G.H."/>
            <person name="Yang H.J."/>
            <person name="Xiao X.J."/>
            <person name="Hsiao Y.Y."/>
            <person name="Wu W.L."/>
            <person name="Chen Y.Y."/>
            <person name="Mitsuda N."/>
            <person name="Ohme-Takagi M."/>
            <person name="Luo Y.B."/>
            <person name="Van de Peer Y."/>
            <person name="Liu Z.J."/>
        </authorList>
    </citation>
    <scope>NUCLEOTIDE SEQUENCE [LARGE SCALE GENOMIC DNA]</scope>
    <source>
        <tissue evidence="2">The whole plant</tissue>
    </source>
</reference>
<name>A0A2I0VNB5_9ASPA</name>
<evidence type="ECO:0000313" key="3">
    <source>
        <dbReference type="Proteomes" id="UP000233837"/>
    </source>
</evidence>
<accession>A0A2I0VNB5</accession>
<dbReference type="Proteomes" id="UP000233837">
    <property type="component" value="Unassembled WGS sequence"/>
</dbReference>
<sequence>MVVRSSWMINPIFNRPVCIQGDALADLIGFVLIGQDDFHIVLDDIIGNLQLMSSFEDLLFKSSCSTFLNILGCCLDLRKPKGEREREKGREREREDLMRGSL</sequence>
<feature type="region of interest" description="Disordered" evidence="1">
    <location>
        <begin position="81"/>
        <end position="102"/>
    </location>
</feature>
<dbReference type="AlphaFoldDB" id="A0A2I0VNB5"/>
<reference evidence="2 3" key="2">
    <citation type="journal article" date="2017" name="Nature">
        <title>The Apostasia genome and the evolution of orchids.</title>
        <authorList>
            <person name="Zhang G.Q."/>
            <person name="Liu K.W."/>
            <person name="Li Z."/>
            <person name="Lohaus R."/>
            <person name="Hsiao Y.Y."/>
            <person name="Niu S.C."/>
            <person name="Wang J.Y."/>
            <person name="Lin Y.C."/>
            <person name="Xu Q."/>
            <person name="Chen L.J."/>
            <person name="Yoshida K."/>
            <person name="Fujiwara S."/>
            <person name="Wang Z.W."/>
            <person name="Zhang Y.Q."/>
            <person name="Mitsuda N."/>
            <person name="Wang M."/>
            <person name="Liu G.H."/>
            <person name="Pecoraro L."/>
            <person name="Huang H.X."/>
            <person name="Xiao X.J."/>
            <person name="Lin M."/>
            <person name="Wu X.Y."/>
            <person name="Wu W.L."/>
            <person name="Chen Y.Y."/>
            <person name="Chang S.B."/>
            <person name="Sakamoto S."/>
            <person name="Ohme-Takagi M."/>
            <person name="Yagi M."/>
            <person name="Zeng S.J."/>
            <person name="Shen C.Y."/>
            <person name="Yeh C.M."/>
            <person name="Luo Y.B."/>
            <person name="Tsai W.C."/>
            <person name="Van de Peer Y."/>
            <person name="Liu Z.J."/>
        </authorList>
    </citation>
    <scope>NUCLEOTIDE SEQUENCE [LARGE SCALE GENOMIC DNA]</scope>
    <source>
        <tissue evidence="2">The whole plant</tissue>
    </source>
</reference>
<proteinExistence type="predicted"/>
<organism evidence="2 3">
    <name type="scientific">Dendrobium catenatum</name>
    <dbReference type="NCBI Taxonomy" id="906689"/>
    <lineage>
        <taxon>Eukaryota</taxon>
        <taxon>Viridiplantae</taxon>
        <taxon>Streptophyta</taxon>
        <taxon>Embryophyta</taxon>
        <taxon>Tracheophyta</taxon>
        <taxon>Spermatophyta</taxon>
        <taxon>Magnoliopsida</taxon>
        <taxon>Liliopsida</taxon>
        <taxon>Asparagales</taxon>
        <taxon>Orchidaceae</taxon>
        <taxon>Epidendroideae</taxon>
        <taxon>Malaxideae</taxon>
        <taxon>Dendrobiinae</taxon>
        <taxon>Dendrobium</taxon>
    </lineage>
</organism>
<evidence type="ECO:0000256" key="1">
    <source>
        <dbReference type="SAM" id="MobiDB-lite"/>
    </source>
</evidence>
<dbReference type="EMBL" id="KZ503381">
    <property type="protein sequence ID" value="PKU64915.1"/>
    <property type="molecule type" value="Genomic_DNA"/>
</dbReference>
<keyword evidence="3" id="KW-1185">Reference proteome</keyword>
<gene>
    <name evidence="2" type="ORF">MA16_Dca018430</name>
</gene>
<protein>
    <submittedName>
        <fullName evidence="2">Uncharacterized protein</fullName>
    </submittedName>
</protein>
<evidence type="ECO:0000313" key="2">
    <source>
        <dbReference type="EMBL" id="PKU64915.1"/>
    </source>
</evidence>